<organism evidence="3 4">
    <name type="scientific">Metabacillus halosaccharovorans</name>
    <dbReference type="NCBI Taxonomy" id="930124"/>
    <lineage>
        <taxon>Bacteria</taxon>
        <taxon>Bacillati</taxon>
        <taxon>Bacillota</taxon>
        <taxon>Bacilli</taxon>
        <taxon>Bacillales</taxon>
        <taxon>Bacillaceae</taxon>
        <taxon>Metabacillus</taxon>
    </lineage>
</organism>
<gene>
    <name evidence="3" type="ORF">OIH86_11110</name>
</gene>
<sequence>MKSYHTIVIIKIMLIWYLMIVSAGILTTSTVAYYSDHKQGNGSMTIGTWESEDSEHQKERTEKAQINGEEQVMQSESAAEHTTDE</sequence>
<protein>
    <recommendedName>
        <fullName evidence="5">Secreted protein</fullName>
    </recommendedName>
</protein>
<keyword evidence="4" id="KW-1185">Reference proteome</keyword>
<dbReference type="EMBL" id="JAOYEY010000036">
    <property type="protein sequence ID" value="MCV9886208.1"/>
    <property type="molecule type" value="Genomic_DNA"/>
</dbReference>
<keyword evidence="2" id="KW-0472">Membrane</keyword>
<evidence type="ECO:0000313" key="3">
    <source>
        <dbReference type="EMBL" id="MCV9886208.1"/>
    </source>
</evidence>
<evidence type="ECO:0000256" key="2">
    <source>
        <dbReference type="SAM" id="Phobius"/>
    </source>
</evidence>
<dbReference type="RefSeq" id="WP_264142843.1">
    <property type="nucleotide sequence ID" value="NZ_JAOYEY010000036.1"/>
</dbReference>
<comment type="caution">
    <text evidence="3">The sequence shown here is derived from an EMBL/GenBank/DDBJ whole genome shotgun (WGS) entry which is preliminary data.</text>
</comment>
<feature type="transmembrane region" description="Helical" evidence="2">
    <location>
        <begin position="12"/>
        <end position="34"/>
    </location>
</feature>
<dbReference type="Proteomes" id="UP001526147">
    <property type="component" value="Unassembled WGS sequence"/>
</dbReference>
<evidence type="ECO:0008006" key="5">
    <source>
        <dbReference type="Google" id="ProtNLM"/>
    </source>
</evidence>
<evidence type="ECO:0000256" key="1">
    <source>
        <dbReference type="SAM" id="MobiDB-lite"/>
    </source>
</evidence>
<accession>A0ABT3DH47</accession>
<reference evidence="3 4" key="1">
    <citation type="submission" date="2022-10" db="EMBL/GenBank/DDBJ databases">
        <title>Draft genome assembly of moderately radiation resistant bacterium Metabacillus halosaccharovorans.</title>
        <authorList>
            <person name="Pal S."/>
            <person name="Gopinathan A."/>
        </authorList>
    </citation>
    <scope>NUCLEOTIDE SEQUENCE [LARGE SCALE GENOMIC DNA]</scope>
    <source>
        <strain evidence="3 4">VITHBRA001</strain>
    </source>
</reference>
<feature type="region of interest" description="Disordered" evidence="1">
    <location>
        <begin position="39"/>
        <end position="85"/>
    </location>
</feature>
<evidence type="ECO:0000313" key="4">
    <source>
        <dbReference type="Proteomes" id="UP001526147"/>
    </source>
</evidence>
<name>A0ABT3DH47_9BACI</name>
<feature type="compositionally biased region" description="Basic and acidic residues" evidence="1">
    <location>
        <begin position="54"/>
        <end position="63"/>
    </location>
</feature>
<keyword evidence="2" id="KW-1133">Transmembrane helix</keyword>
<keyword evidence="2" id="KW-0812">Transmembrane</keyword>
<proteinExistence type="predicted"/>